<dbReference type="SMART" id="SM01134">
    <property type="entry name" value="DeoRC"/>
    <property type="match status" value="1"/>
</dbReference>
<dbReference type="InterPro" id="IPR050313">
    <property type="entry name" value="Carb_Metab_HTH_regulators"/>
</dbReference>
<evidence type="ECO:0000256" key="3">
    <source>
        <dbReference type="ARBA" id="ARBA00023163"/>
    </source>
</evidence>
<dbReference type="SUPFAM" id="SSF46785">
    <property type="entry name" value="Winged helix' DNA-binding domain"/>
    <property type="match status" value="1"/>
</dbReference>
<evidence type="ECO:0000259" key="4">
    <source>
        <dbReference type="PROSITE" id="PS51000"/>
    </source>
</evidence>
<dbReference type="InterPro" id="IPR036388">
    <property type="entry name" value="WH-like_DNA-bd_sf"/>
</dbReference>
<protein>
    <submittedName>
        <fullName evidence="5">Putative transcriptional regulator</fullName>
    </submittedName>
</protein>
<dbReference type="Proteomes" id="UP000003094">
    <property type="component" value="Unassembled WGS sequence"/>
</dbReference>
<dbReference type="SUPFAM" id="SSF100950">
    <property type="entry name" value="NagB/RpiA/CoA transferase-like"/>
    <property type="match status" value="1"/>
</dbReference>
<comment type="caution">
    <text evidence="5">The sequence shown here is derived from an EMBL/GenBank/DDBJ whole genome shotgun (WGS) entry which is preliminary data.</text>
</comment>
<dbReference type="AlphaFoldDB" id="A0A2R9SR79"/>
<dbReference type="GO" id="GO:0003700">
    <property type="term" value="F:DNA-binding transcription factor activity"/>
    <property type="evidence" value="ECO:0007669"/>
    <property type="project" value="InterPro"/>
</dbReference>
<dbReference type="Pfam" id="PF00455">
    <property type="entry name" value="DeoRC"/>
    <property type="match status" value="1"/>
</dbReference>
<dbReference type="Pfam" id="PF08220">
    <property type="entry name" value="HTH_DeoR"/>
    <property type="match status" value="1"/>
</dbReference>
<dbReference type="GO" id="GO:0003677">
    <property type="term" value="F:DNA binding"/>
    <property type="evidence" value="ECO:0007669"/>
    <property type="project" value="UniProtKB-KW"/>
</dbReference>
<accession>A0A2R9SR79</accession>
<dbReference type="PROSITE" id="PS51000">
    <property type="entry name" value="HTH_DEOR_2"/>
    <property type="match status" value="1"/>
</dbReference>
<keyword evidence="6" id="KW-1185">Reference proteome</keyword>
<name>A0A2R9SR79_9BACL</name>
<evidence type="ECO:0000256" key="1">
    <source>
        <dbReference type="ARBA" id="ARBA00023015"/>
    </source>
</evidence>
<dbReference type="PANTHER" id="PTHR30363">
    <property type="entry name" value="HTH-TYPE TRANSCRIPTIONAL REGULATOR SRLR-RELATED"/>
    <property type="match status" value="1"/>
</dbReference>
<dbReference type="InterPro" id="IPR014036">
    <property type="entry name" value="DeoR-like_C"/>
</dbReference>
<dbReference type="RefSeq" id="WP_006211078.1">
    <property type="nucleotide sequence ID" value="NZ_ADHJ01000037.1"/>
</dbReference>
<evidence type="ECO:0000313" key="6">
    <source>
        <dbReference type="Proteomes" id="UP000003094"/>
    </source>
</evidence>
<organism evidence="5 6">
    <name type="scientific">Paenibacillus vortex V453</name>
    <dbReference type="NCBI Taxonomy" id="715225"/>
    <lineage>
        <taxon>Bacteria</taxon>
        <taxon>Bacillati</taxon>
        <taxon>Bacillota</taxon>
        <taxon>Bacilli</taxon>
        <taxon>Bacillales</taxon>
        <taxon>Paenibacillaceae</taxon>
        <taxon>Paenibacillus</taxon>
    </lineage>
</organism>
<keyword evidence="1" id="KW-0805">Transcription regulation</keyword>
<reference evidence="5 6" key="1">
    <citation type="journal article" date="2010" name="BMC Genomics">
        <title>Genome sequence of the pattern forming Paenibacillus vortex bacterium reveals potential for thriving in complex environments.</title>
        <authorList>
            <person name="Sirota-Madi A."/>
            <person name="Olender T."/>
            <person name="Helman Y."/>
            <person name="Ingham C."/>
            <person name="Brainis I."/>
            <person name="Roth D."/>
            <person name="Hagi E."/>
            <person name="Brodsky L."/>
            <person name="Leshkowitz D."/>
            <person name="Galatenko V."/>
            <person name="Nikolaev V."/>
            <person name="Mugasimangalam R.C."/>
            <person name="Bransburg-Zabary S."/>
            <person name="Gutnick D.L."/>
            <person name="Lancet D."/>
            <person name="Ben-Jacob E."/>
        </authorList>
    </citation>
    <scope>NUCLEOTIDE SEQUENCE [LARGE SCALE GENOMIC DNA]</scope>
    <source>
        <strain evidence="5 6">V453</strain>
    </source>
</reference>
<evidence type="ECO:0000256" key="2">
    <source>
        <dbReference type="ARBA" id="ARBA00023125"/>
    </source>
</evidence>
<evidence type="ECO:0000313" key="5">
    <source>
        <dbReference type="EMBL" id="EFU39877.1"/>
    </source>
</evidence>
<feature type="domain" description="HTH deoR-type" evidence="4">
    <location>
        <begin position="5"/>
        <end position="60"/>
    </location>
</feature>
<dbReference type="InterPro" id="IPR037171">
    <property type="entry name" value="NagB/RpiA_transferase-like"/>
</dbReference>
<dbReference type="PANTHER" id="PTHR30363:SF44">
    <property type="entry name" value="AGA OPERON TRANSCRIPTIONAL REPRESSOR-RELATED"/>
    <property type="match status" value="1"/>
</dbReference>
<dbReference type="InterPro" id="IPR018356">
    <property type="entry name" value="Tscrpt_reg_HTH_DeoR_CS"/>
</dbReference>
<dbReference type="InterPro" id="IPR036390">
    <property type="entry name" value="WH_DNA-bd_sf"/>
</dbReference>
<proteinExistence type="predicted"/>
<dbReference type="PRINTS" id="PR00037">
    <property type="entry name" value="HTHLACR"/>
</dbReference>
<keyword evidence="2" id="KW-0238">DNA-binding</keyword>
<dbReference type="KEGG" id="pvo:PVOR_21369"/>
<keyword evidence="3" id="KW-0804">Transcription</keyword>
<gene>
    <name evidence="5" type="ORF">PVOR_21369</name>
</gene>
<dbReference type="EMBL" id="ADHJ01000037">
    <property type="protein sequence ID" value="EFU39877.1"/>
    <property type="molecule type" value="Genomic_DNA"/>
</dbReference>
<dbReference type="InterPro" id="IPR001034">
    <property type="entry name" value="DeoR_HTH"/>
</dbReference>
<dbReference type="PROSITE" id="PS00894">
    <property type="entry name" value="HTH_DEOR_1"/>
    <property type="match status" value="1"/>
</dbReference>
<sequence length="265" mass="29467">MSISSEQRKRVIIEQLKQQGQVKVPDLSAYFTVSEETVRRDLVLLEKEGLAKRVYGGAVLTKMTSFEPPYLQRQMVNAEEKERIGRMAAELIESGDTIAVDVGTTTLELAKAIHGRERLTILTNSLAVAYHLMESLNSGRFSGKIFVVGGELNPEQQSMSGTLGEHVLSQFRVDKAFISVGGMSLERGISDYDPNETGMSRRMIDAASQTIVLADGSKLDKEGFIEIVPMHRVHTIVSDTAPPKEWLQGLRSHRIHWIEATKRGD</sequence>
<dbReference type="Gene3D" id="1.10.10.10">
    <property type="entry name" value="Winged helix-like DNA-binding domain superfamily/Winged helix DNA-binding domain"/>
    <property type="match status" value="1"/>
</dbReference>
<dbReference type="Gene3D" id="3.30.750.70">
    <property type="entry name" value="4-hydroxybutyrate coenzyme like domains"/>
    <property type="match status" value="1"/>
</dbReference>
<dbReference type="SMART" id="SM00420">
    <property type="entry name" value="HTH_DEOR"/>
    <property type="match status" value="1"/>
</dbReference>